<sequence>MTLRIFCLQVLLVSLVALSMMAPSHCSRVDELEEDQSGIRLIRPRHASLDKLERSLYRLLLTSPEHRKQGGAATAAAAKQLAAALAAEEPGEDVVRIRFG</sequence>
<keyword evidence="1" id="KW-1185">Reference proteome</keyword>
<dbReference type="AlphaFoldDB" id="A0A1I8G5H9"/>
<organism evidence="1 2">
    <name type="scientific">Macrostomum lignano</name>
    <dbReference type="NCBI Taxonomy" id="282301"/>
    <lineage>
        <taxon>Eukaryota</taxon>
        <taxon>Metazoa</taxon>
        <taxon>Spiralia</taxon>
        <taxon>Lophotrochozoa</taxon>
        <taxon>Platyhelminthes</taxon>
        <taxon>Rhabditophora</taxon>
        <taxon>Macrostomorpha</taxon>
        <taxon>Macrostomida</taxon>
        <taxon>Macrostomidae</taxon>
        <taxon>Macrostomum</taxon>
    </lineage>
</organism>
<protein>
    <submittedName>
        <fullName evidence="2">Uncharacterized protein</fullName>
    </submittedName>
</protein>
<evidence type="ECO:0000313" key="1">
    <source>
        <dbReference type="Proteomes" id="UP000095280"/>
    </source>
</evidence>
<evidence type="ECO:0000313" key="2">
    <source>
        <dbReference type="WBParaSite" id="maker-uti_cns_0000895-snap-gene-1.9-mRNA-1"/>
    </source>
</evidence>
<reference evidence="2" key="1">
    <citation type="submission" date="2016-11" db="UniProtKB">
        <authorList>
            <consortium name="WormBaseParasite"/>
        </authorList>
    </citation>
    <scope>IDENTIFICATION</scope>
</reference>
<name>A0A1I8G5H9_9PLAT</name>
<proteinExistence type="predicted"/>
<dbReference type="WBParaSite" id="maker-uti_cns_0000895-snap-gene-1.9-mRNA-1">
    <property type="protein sequence ID" value="maker-uti_cns_0000895-snap-gene-1.9-mRNA-1"/>
    <property type="gene ID" value="maker-uti_cns_0000895-snap-gene-1.9"/>
</dbReference>
<accession>A0A1I8G5H9</accession>
<dbReference type="Proteomes" id="UP000095280">
    <property type="component" value="Unplaced"/>
</dbReference>